<accession>A0A4Q7NQF9</accession>
<name>A0A4Q7NQF9_9ACTN</name>
<feature type="transmembrane region" description="Helical" evidence="1">
    <location>
        <begin position="96"/>
        <end position="119"/>
    </location>
</feature>
<feature type="transmembrane region" description="Helical" evidence="1">
    <location>
        <begin position="131"/>
        <end position="158"/>
    </location>
</feature>
<gene>
    <name evidence="2" type="ORF">EV189_2883</name>
</gene>
<keyword evidence="3" id="KW-1185">Reference proteome</keyword>
<proteinExistence type="predicted"/>
<reference evidence="2 3" key="1">
    <citation type="submission" date="2019-02" db="EMBL/GenBank/DDBJ databases">
        <title>Genomic Encyclopedia of Type Strains, Phase IV (KMG-IV): sequencing the most valuable type-strain genomes for metagenomic binning, comparative biology and taxonomic classification.</title>
        <authorList>
            <person name="Goeker M."/>
        </authorList>
    </citation>
    <scope>NUCLEOTIDE SEQUENCE [LARGE SCALE GENOMIC DNA]</scope>
    <source>
        <strain evidence="2 3">DSM 45622</strain>
    </source>
</reference>
<organism evidence="2 3">
    <name type="scientific">Motilibacter rhizosphaerae</name>
    <dbReference type="NCBI Taxonomy" id="598652"/>
    <lineage>
        <taxon>Bacteria</taxon>
        <taxon>Bacillati</taxon>
        <taxon>Actinomycetota</taxon>
        <taxon>Actinomycetes</taxon>
        <taxon>Motilibacterales</taxon>
        <taxon>Motilibacteraceae</taxon>
        <taxon>Motilibacter</taxon>
    </lineage>
</organism>
<feature type="transmembrane region" description="Helical" evidence="1">
    <location>
        <begin position="68"/>
        <end position="90"/>
    </location>
</feature>
<evidence type="ECO:0000256" key="1">
    <source>
        <dbReference type="SAM" id="Phobius"/>
    </source>
</evidence>
<evidence type="ECO:0000313" key="3">
    <source>
        <dbReference type="Proteomes" id="UP000293638"/>
    </source>
</evidence>
<keyword evidence="1" id="KW-0812">Transmembrane</keyword>
<dbReference type="EMBL" id="SGXD01000003">
    <property type="protein sequence ID" value="RZS87453.1"/>
    <property type="molecule type" value="Genomic_DNA"/>
</dbReference>
<comment type="caution">
    <text evidence="2">The sequence shown here is derived from an EMBL/GenBank/DDBJ whole genome shotgun (WGS) entry which is preliminary data.</text>
</comment>
<protein>
    <submittedName>
        <fullName evidence="2">Uncharacterized protein</fullName>
    </submittedName>
</protein>
<dbReference type="AlphaFoldDB" id="A0A4Q7NQF9"/>
<dbReference type="Proteomes" id="UP000293638">
    <property type="component" value="Unassembled WGS sequence"/>
</dbReference>
<dbReference type="RefSeq" id="WP_130493570.1">
    <property type="nucleotide sequence ID" value="NZ_SGXD01000003.1"/>
</dbReference>
<evidence type="ECO:0000313" key="2">
    <source>
        <dbReference type="EMBL" id="RZS87453.1"/>
    </source>
</evidence>
<sequence length="175" mass="17637">MPIRPLPLLAAAGWTAEALLVLRYPQGDSGWGAPGRLVELAFVVALVGSATCLPDVRDRLRVRAAGRAATVVALVGLAALVVASVVSLVAGGNTLGLVFVVGLGLVLLSLLVLALDGLTAPGPRWPAPLPLLGLVVAIGLGDHGGGLLLGILFLGWAVRAVRSRTRATSPVTVAG</sequence>
<keyword evidence="1" id="KW-1133">Transmembrane helix</keyword>
<keyword evidence="1" id="KW-0472">Membrane</keyword>